<sequence>MVSLSQIKEVWPEEGLFADKSWHLSPEPLFLESKEVRELERMGAVLASFQEAQDRIYRRSAKGRVAPWVADLLDRGKPEWMTAWQREGEQAEVVPRVIRPDLLLTEDGFAITELDSVPGGMGVTAWLGGLYKEVLGGENGMLEGLEAILPESGKIWVSDESGDYRPEMKWLADRMGKASVHRAEEWAGEAGYRFFELFDWESIPGLKENSGKRDLSPPVKPLFEEKLWLALLHTPGLKAIWQQELRGKHFEQLKKWIPMGWVLDPEPLPPQAALPRLEVNSWAEVGAMSQKERQLVLKVSGFSELAWGSRGVHVGHDEPGERWAGLIKQATEDFTSQPWMMQEFREAKQIEHPYFDSDSGEVKIMAGRARLCPYYFVTGEGVKLGGCLATIVPADKKKIHGMQDAILVPVALKEPQ</sequence>
<dbReference type="Proteomes" id="UP000644507">
    <property type="component" value="Unassembled WGS sequence"/>
</dbReference>
<evidence type="ECO:0000313" key="1">
    <source>
        <dbReference type="EMBL" id="GHC66335.1"/>
    </source>
</evidence>
<gene>
    <name evidence="1" type="ORF">GCM10007100_37680</name>
</gene>
<dbReference type="AlphaFoldDB" id="A0A918TY84"/>
<name>A0A918TY84_9BACT</name>
<proteinExistence type="predicted"/>
<accession>A0A918TY84</accession>
<reference evidence="1" key="1">
    <citation type="journal article" date="2014" name="Int. J. Syst. Evol. Microbiol.">
        <title>Complete genome sequence of Corynebacterium casei LMG S-19264T (=DSM 44701T), isolated from a smear-ripened cheese.</title>
        <authorList>
            <consortium name="US DOE Joint Genome Institute (JGI-PGF)"/>
            <person name="Walter F."/>
            <person name="Albersmeier A."/>
            <person name="Kalinowski J."/>
            <person name="Ruckert C."/>
        </authorList>
    </citation>
    <scope>NUCLEOTIDE SEQUENCE</scope>
    <source>
        <strain evidence="1">KCTC 12988</strain>
    </source>
</reference>
<protein>
    <submittedName>
        <fullName evidence="1">Uncharacterized protein</fullName>
    </submittedName>
</protein>
<comment type="caution">
    <text evidence="1">The sequence shown here is derived from an EMBL/GenBank/DDBJ whole genome shotgun (WGS) entry which is preliminary data.</text>
</comment>
<reference evidence="1" key="2">
    <citation type="submission" date="2020-09" db="EMBL/GenBank/DDBJ databases">
        <authorList>
            <person name="Sun Q."/>
            <person name="Kim S."/>
        </authorList>
    </citation>
    <scope>NUCLEOTIDE SEQUENCE</scope>
    <source>
        <strain evidence="1">KCTC 12988</strain>
    </source>
</reference>
<keyword evidence="2" id="KW-1185">Reference proteome</keyword>
<evidence type="ECO:0000313" key="2">
    <source>
        <dbReference type="Proteomes" id="UP000644507"/>
    </source>
</evidence>
<organism evidence="1 2">
    <name type="scientific">Roseibacillus persicicus</name>
    <dbReference type="NCBI Taxonomy" id="454148"/>
    <lineage>
        <taxon>Bacteria</taxon>
        <taxon>Pseudomonadati</taxon>
        <taxon>Verrucomicrobiota</taxon>
        <taxon>Verrucomicrobiia</taxon>
        <taxon>Verrucomicrobiales</taxon>
        <taxon>Verrucomicrobiaceae</taxon>
        <taxon>Roseibacillus</taxon>
    </lineage>
</organism>
<dbReference type="RefSeq" id="WP_189573862.1">
    <property type="nucleotide sequence ID" value="NZ_BMXI01000021.1"/>
</dbReference>
<dbReference type="EMBL" id="BMXI01000021">
    <property type="protein sequence ID" value="GHC66335.1"/>
    <property type="molecule type" value="Genomic_DNA"/>
</dbReference>